<dbReference type="OMA" id="ATHQETP"/>
<dbReference type="AlphaFoldDB" id="A0A3M6USZ8"/>
<dbReference type="Pfam" id="PF00076">
    <property type="entry name" value="RRM_1"/>
    <property type="match status" value="1"/>
</dbReference>
<dbReference type="InterPro" id="IPR034988">
    <property type="entry name" value="DAZ_BOULE_RRM"/>
</dbReference>
<gene>
    <name evidence="4" type="ORF">pdam_00015773</name>
</gene>
<dbReference type="Gene3D" id="3.30.70.330">
    <property type="match status" value="1"/>
</dbReference>
<organism evidence="4 5">
    <name type="scientific">Pocillopora damicornis</name>
    <name type="common">Cauliflower coral</name>
    <name type="synonym">Millepora damicornis</name>
    <dbReference type="NCBI Taxonomy" id="46731"/>
    <lineage>
        <taxon>Eukaryota</taxon>
        <taxon>Metazoa</taxon>
        <taxon>Cnidaria</taxon>
        <taxon>Anthozoa</taxon>
        <taxon>Hexacorallia</taxon>
        <taxon>Scleractinia</taxon>
        <taxon>Astrocoeniina</taxon>
        <taxon>Pocilloporidae</taxon>
        <taxon>Pocillopora</taxon>
    </lineage>
</organism>
<dbReference type="SUPFAM" id="SSF54928">
    <property type="entry name" value="RNA-binding domain, RBD"/>
    <property type="match status" value="1"/>
</dbReference>
<dbReference type="GO" id="GO:0005737">
    <property type="term" value="C:cytoplasm"/>
    <property type="evidence" value="ECO:0007669"/>
    <property type="project" value="TreeGrafter"/>
</dbReference>
<name>A0A3M6USZ8_POCDA</name>
<keyword evidence="5" id="KW-1185">Reference proteome</keyword>
<dbReference type="EMBL" id="RCHS01000820">
    <property type="protein sequence ID" value="RMX56697.1"/>
    <property type="molecule type" value="Genomic_DNA"/>
</dbReference>
<evidence type="ECO:0000259" key="3">
    <source>
        <dbReference type="PROSITE" id="PS50102"/>
    </source>
</evidence>
<dbReference type="OrthoDB" id="762982at2759"/>
<evidence type="ECO:0000256" key="2">
    <source>
        <dbReference type="PROSITE-ProRule" id="PRU00176"/>
    </source>
</evidence>
<dbReference type="SMART" id="SM00360">
    <property type="entry name" value="RRM"/>
    <property type="match status" value="1"/>
</dbReference>
<dbReference type="InterPro" id="IPR035979">
    <property type="entry name" value="RBD_domain_sf"/>
</dbReference>
<dbReference type="InterPro" id="IPR000504">
    <property type="entry name" value="RRM_dom"/>
</dbReference>
<dbReference type="CDD" id="cd12412">
    <property type="entry name" value="RRM_DAZL_BOULE"/>
    <property type="match status" value="1"/>
</dbReference>
<dbReference type="Proteomes" id="UP000275408">
    <property type="component" value="Unassembled WGS sequence"/>
</dbReference>
<sequence>MLSDIMSDIDIGKRIFVKGFSPETTENELRSYFERFGAVKESKVVRDRNGFSKGYAFITFESQEVADKVRDQESLEFEGKSLNIGKAVRRKSKRSFGKYYYHRQDVHDTSSHGSYYAFSTSDGSMYYSQMNQQPHFVLVPAYSPQMHYQSQSPYPQPSHSASQPIYTTTAVLGNSYLQPTPYSFSPGHSWNEVAAVPVNAAVVPKVHHQFPSENQTEIAVASTHAPPAQIVSLAIPEGNYVSDVGAVSGVGELVFESPKGKTEKKVQAIKFLKKHEPSSPAAISVPPTATIHVINGQVPSTQ</sequence>
<keyword evidence="1 2" id="KW-0694">RNA-binding</keyword>
<accession>A0A3M6USZ8</accession>
<dbReference type="PROSITE" id="PS50102">
    <property type="entry name" value="RRM"/>
    <property type="match status" value="1"/>
</dbReference>
<dbReference type="GO" id="GO:0070935">
    <property type="term" value="P:3'-UTR-mediated mRNA stabilization"/>
    <property type="evidence" value="ECO:0007669"/>
    <property type="project" value="TreeGrafter"/>
</dbReference>
<proteinExistence type="predicted"/>
<feature type="domain" description="RRM" evidence="3">
    <location>
        <begin position="13"/>
        <end position="95"/>
    </location>
</feature>
<comment type="caution">
    <text evidence="4">The sequence shown here is derived from an EMBL/GenBank/DDBJ whole genome shotgun (WGS) entry which is preliminary data.</text>
</comment>
<reference evidence="4 5" key="1">
    <citation type="journal article" date="2018" name="Sci. Rep.">
        <title>Comparative analysis of the Pocillopora damicornis genome highlights role of immune system in coral evolution.</title>
        <authorList>
            <person name="Cunning R."/>
            <person name="Bay R.A."/>
            <person name="Gillette P."/>
            <person name="Baker A.C."/>
            <person name="Traylor-Knowles N."/>
        </authorList>
    </citation>
    <scope>NUCLEOTIDE SEQUENCE [LARGE SCALE GENOMIC DNA]</scope>
    <source>
        <strain evidence="4">RSMAS</strain>
        <tissue evidence="4">Whole animal</tissue>
    </source>
</reference>
<dbReference type="STRING" id="46731.A0A3M6USZ8"/>
<dbReference type="GO" id="GO:0003730">
    <property type="term" value="F:mRNA 3'-UTR binding"/>
    <property type="evidence" value="ECO:0007669"/>
    <property type="project" value="TreeGrafter"/>
</dbReference>
<dbReference type="GO" id="GO:0008494">
    <property type="term" value="F:translation activator activity"/>
    <property type="evidence" value="ECO:0007669"/>
    <property type="project" value="TreeGrafter"/>
</dbReference>
<dbReference type="InterPro" id="IPR012677">
    <property type="entry name" value="Nucleotide-bd_a/b_plait_sf"/>
</dbReference>
<dbReference type="PANTHER" id="PTHR11176">
    <property type="entry name" value="BOULE-RELATED"/>
    <property type="match status" value="1"/>
</dbReference>
<protein>
    <recommendedName>
        <fullName evidence="3">RRM domain-containing protein</fullName>
    </recommendedName>
</protein>
<evidence type="ECO:0000313" key="5">
    <source>
        <dbReference type="Proteomes" id="UP000275408"/>
    </source>
</evidence>
<dbReference type="PANTHER" id="PTHR11176:SF57">
    <property type="entry name" value="PROTEIN BOULE"/>
    <property type="match status" value="1"/>
</dbReference>
<evidence type="ECO:0000256" key="1">
    <source>
        <dbReference type="ARBA" id="ARBA00022884"/>
    </source>
</evidence>
<evidence type="ECO:0000313" key="4">
    <source>
        <dbReference type="EMBL" id="RMX56697.1"/>
    </source>
</evidence>
<dbReference type="GO" id="GO:0045948">
    <property type="term" value="P:positive regulation of translational initiation"/>
    <property type="evidence" value="ECO:0007669"/>
    <property type="project" value="TreeGrafter"/>
</dbReference>